<evidence type="ECO:0000313" key="2">
    <source>
        <dbReference type="EMBL" id="MBC1521525.1"/>
    </source>
</evidence>
<evidence type="ECO:0000313" key="3">
    <source>
        <dbReference type="Proteomes" id="UP000559885"/>
    </source>
</evidence>
<dbReference type="RefSeq" id="WP_185373502.1">
    <property type="nucleotide sequence ID" value="NZ_JAARRM010000002.1"/>
</dbReference>
<comment type="caution">
    <text evidence="2">The sequence shown here is derived from an EMBL/GenBank/DDBJ whole genome shotgun (WGS) entry which is preliminary data.</text>
</comment>
<dbReference type="Proteomes" id="UP000559885">
    <property type="component" value="Unassembled WGS sequence"/>
</dbReference>
<dbReference type="GO" id="GO:0004721">
    <property type="term" value="F:phosphoprotein phosphatase activity"/>
    <property type="evidence" value="ECO:0007669"/>
    <property type="project" value="InterPro"/>
</dbReference>
<dbReference type="PANTHER" id="PTHR31126:SF1">
    <property type="entry name" value="TYROSINE SPECIFIC PROTEIN PHOSPHATASES DOMAIN-CONTAINING PROTEIN"/>
    <property type="match status" value="1"/>
</dbReference>
<dbReference type="Pfam" id="PF13350">
    <property type="entry name" value="Y_phosphatase3"/>
    <property type="match status" value="1"/>
</dbReference>
<dbReference type="InterPro" id="IPR026893">
    <property type="entry name" value="Tyr/Ser_Pase_IphP-type"/>
</dbReference>
<accession>A0A841ZQR2</accession>
<dbReference type="InterPro" id="IPR029021">
    <property type="entry name" value="Prot-tyrosine_phosphatase-like"/>
</dbReference>
<sequence>MTEKYSVEQVENGRFIFKASSPDSSPVKLYHLKSLDDLEPQFLLEADAPEFSVALSGANVRSYFLVESAQGGMQMVAERTLPVEGMNNFRDMGGYSAADGKMVKWGKLYRSDHLYNATDRGVEYLRQLGIHTVIDYRSDDEIEKYPNRDLADNVQTYKLDPAAHTAELSAQFSSSKQEEDQNLIREIIAQKQNGTLVNRYDIVMKQYENFVFQEKSQIAFAEMLRIAVNPKAAAIVQHCRGGKDRTGFGAMLLLGVLGVQKADLVADYMLTAANREERNRVKMTRYRELTDDEEVLHYLYSLIDTRPEFIEASIEKIETSFGSIQNYAKEALGLSDAEVDSLKQNYLV</sequence>
<dbReference type="EMBL" id="JAARRM010000002">
    <property type="protein sequence ID" value="MBC1521525.1"/>
    <property type="molecule type" value="Genomic_DNA"/>
</dbReference>
<dbReference type="SUPFAM" id="SSF52799">
    <property type="entry name" value="(Phosphotyrosine protein) phosphatases II"/>
    <property type="match status" value="1"/>
</dbReference>
<dbReference type="AlphaFoldDB" id="A0A841ZQR2"/>
<proteinExistence type="inferred from homology"/>
<reference evidence="2 3" key="1">
    <citation type="submission" date="2020-03" db="EMBL/GenBank/DDBJ databases">
        <title>Soil Listeria distribution.</title>
        <authorList>
            <person name="Liao J."/>
            <person name="Wiedmann M."/>
        </authorList>
    </citation>
    <scope>NUCLEOTIDE SEQUENCE [LARGE SCALE GENOMIC DNA]</scope>
    <source>
        <strain evidence="2 3">FSL L7-1507</strain>
    </source>
</reference>
<gene>
    <name evidence="2" type="ORF">HB912_07685</name>
</gene>
<evidence type="ECO:0000256" key="1">
    <source>
        <dbReference type="ARBA" id="ARBA00009580"/>
    </source>
</evidence>
<dbReference type="PANTHER" id="PTHR31126">
    <property type="entry name" value="TYROSINE-PROTEIN PHOSPHATASE"/>
    <property type="match status" value="1"/>
</dbReference>
<name>A0A841ZQR2_9LIST</name>
<organism evidence="2 3">
    <name type="scientific">Listeria aquatica</name>
    <dbReference type="NCBI Taxonomy" id="1494960"/>
    <lineage>
        <taxon>Bacteria</taxon>
        <taxon>Bacillati</taxon>
        <taxon>Bacillota</taxon>
        <taxon>Bacilli</taxon>
        <taxon>Bacillales</taxon>
        <taxon>Listeriaceae</taxon>
        <taxon>Listeria</taxon>
    </lineage>
</organism>
<dbReference type="Gene3D" id="3.90.190.10">
    <property type="entry name" value="Protein tyrosine phosphatase superfamily"/>
    <property type="match status" value="1"/>
</dbReference>
<comment type="similarity">
    <text evidence="1">Belongs to the protein-tyrosine phosphatase family.</text>
</comment>
<protein>
    <submittedName>
        <fullName evidence="2">Tyrosine-protein phosphatase</fullName>
    </submittedName>
</protein>